<keyword evidence="5 9" id="KW-0732">Signal</keyword>
<dbReference type="GO" id="GO:0034364">
    <property type="term" value="C:high-density lipoprotein particle"/>
    <property type="evidence" value="ECO:0007669"/>
    <property type="project" value="TreeGrafter"/>
</dbReference>
<dbReference type="GO" id="GO:0034361">
    <property type="term" value="C:very-low-density lipoprotein particle"/>
    <property type="evidence" value="ECO:0007669"/>
    <property type="project" value="TreeGrafter"/>
</dbReference>
<dbReference type="PANTHER" id="PTHR16565:SF2">
    <property type="entry name" value="APOLIPOPROTEIN C-I"/>
    <property type="match status" value="1"/>
</dbReference>
<evidence type="ECO:0000256" key="8">
    <source>
        <dbReference type="SAM" id="MobiDB-lite"/>
    </source>
</evidence>
<dbReference type="PANTHER" id="PTHR16565">
    <property type="entry name" value="APOLIPOPROTEIN C-I"/>
    <property type="match status" value="1"/>
</dbReference>
<dbReference type="Gene3D" id="4.10.260.30">
    <property type="entry name" value="Apolipoprotein C-I"/>
    <property type="match status" value="1"/>
</dbReference>
<comment type="subcellular location">
    <subcellularLocation>
        <location evidence="1">Secreted</location>
    </subcellularLocation>
</comment>
<dbReference type="GO" id="GO:0050995">
    <property type="term" value="P:negative regulation of lipid catabolic process"/>
    <property type="evidence" value="ECO:0007669"/>
    <property type="project" value="TreeGrafter"/>
</dbReference>
<keyword evidence="6" id="KW-0445">Lipid transport</keyword>
<dbReference type="GO" id="GO:0006869">
    <property type="term" value="P:lipid transport"/>
    <property type="evidence" value="ECO:0007669"/>
    <property type="project" value="UniProtKB-KW"/>
</dbReference>
<gene>
    <name evidence="10" type="ORF">LTLLF_167535</name>
</gene>
<evidence type="ECO:0000256" key="6">
    <source>
        <dbReference type="ARBA" id="ARBA00023055"/>
    </source>
</evidence>
<dbReference type="Proteomes" id="UP000710432">
    <property type="component" value="Unassembled WGS sequence"/>
</dbReference>
<dbReference type="EMBL" id="JAATJU010023500">
    <property type="protein sequence ID" value="KAH0507549.1"/>
    <property type="molecule type" value="Genomic_DNA"/>
</dbReference>
<organism evidence="10 11">
    <name type="scientific">Microtus ochrogaster</name>
    <name type="common">Prairie vole</name>
    <dbReference type="NCBI Taxonomy" id="79684"/>
    <lineage>
        <taxon>Eukaryota</taxon>
        <taxon>Metazoa</taxon>
        <taxon>Chordata</taxon>
        <taxon>Craniata</taxon>
        <taxon>Vertebrata</taxon>
        <taxon>Euteleostomi</taxon>
        <taxon>Mammalia</taxon>
        <taxon>Eutheria</taxon>
        <taxon>Euarchontoglires</taxon>
        <taxon>Glires</taxon>
        <taxon>Rodentia</taxon>
        <taxon>Myomorpha</taxon>
        <taxon>Muroidea</taxon>
        <taxon>Cricetidae</taxon>
        <taxon>Arvicolinae</taxon>
        <taxon>Microtus</taxon>
    </lineage>
</organism>
<dbReference type="GO" id="GO:0034447">
    <property type="term" value="P:very-low-density lipoprotein particle clearance"/>
    <property type="evidence" value="ECO:0007669"/>
    <property type="project" value="TreeGrafter"/>
</dbReference>
<dbReference type="GO" id="GO:0032375">
    <property type="term" value="P:negative regulation of cholesterol transport"/>
    <property type="evidence" value="ECO:0007669"/>
    <property type="project" value="TreeGrafter"/>
</dbReference>
<keyword evidence="3" id="KW-0813">Transport</keyword>
<name>A0A8J6KSC1_MICOH</name>
<evidence type="ECO:0000256" key="4">
    <source>
        <dbReference type="ARBA" id="ARBA00022525"/>
    </source>
</evidence>
<evidence type="ECO:0000256" key="5">
    <source>
        <dbReference type="ARBA" id="ARBA00022729"/>
    </source>
</evidence>
<evidence type="ECO:0000256" key="1">
    <source>
        <dbReference type="ARBA" id="ARBA00004613"/>
    </source>
</evidence>
<evidence type="ECO:0000256" key="7">
    <source>
        <dbReference type="ARBA" id="ARBA00045477"/>
    </source>
</evidence>
<dbReference type="GO" id="GO:0005504">
    <property type="term" value="F:fatty acid binding"/>
    <property type="evidence" value="ECO:0007669"/>
    <property type="project" value="TreeGrafter"/>
</dbReference>
<dbReference type="GO" id="GO:0004859">
    <property type="term" value="F:phospholipase inhibitor activity"/>
    <property type="evidence" value="ECO:0007669"/>
    <property type="project" value="TreeGrafter"/>
</dbReference>
<feature type="signal peptide" evidence="9">
    <location>
        <begin position="1"/>
        <end position="24"/>
    </location>
</feature>
<evidence type="ECO:0000313" key="11">
    <source>
        <dbReference type="Proteomes" id="UP000710432"/>
    </source>
</evidence>
<dbReference type="AlphaFoldDB" id="A0A8J6KSC1"/>
<dbReference type="InterPro" id="IPR043081">
    <property type="entry name" value="ApoC-1_sf"/>
</dbReference>
<comment type="caution">
    <text evidence="10">The sequence shown here is derived from an EMBL/GenBank/DDBJ whole genome shotgun (WGS) entry which is preliminary data.</text>
</comment>
<reference evidence="10" key="1">
    <citation type="submission" date="2020-03" db="EMBL/GenBank/DDBJ databases">
        <title>Studies in the Genomics of Life Span.</title>
        <authorList>
            <person name="Glass D."/>
        </authorList>
    </citation>
    <scope>NUCLEOTIDE SEQUENCE</scope>
    <source>
        <strain evidence="10">LTLLF</strain>
        <tissue evidence="10">Muscle</tissue>
    </source>
</reference>
<proteinExistence type="inferred from homology"/>
<keyword evidence="4" id="KW-0964">Secreted</keyword>
<evidence type="ECO:0000256" key="3">
    <source>
        <dbReference type="ARBA" id="ARBA00022448"/>
    </source>
</evidence>
<dbReference type="GO" id="GO:0010916">
    <property type="term" value="P:negative regulation of very-low-density lipoprotein particle clearance"/>
    <property type="evidence" value="ECO:0007669"/>
    <property type="project" value="TreeGrafter"/>
</dbReference>
<feature type="chain" id="PRO_5035259843" evidence="9">
    <location>
        <begin position="25"/>
        <end position="169"/>
    </location>
</feature>
<comment type="function">
    <text evidence="7">Inhibitor of lipoprotein binding to the low density lipoprotein (LDL) receptor, LDL receptor-related protein, and very low density lipoprotein (VLDL) receptor. Associates with high density lipoproteins (HDL) and the triacylglycerol-rich lipoproteins in the plasma and makes up about 10% of the protein of the VLDL and 2% of that of HDL. Appears to interfere directly with fatty acid uptake and is also the major plasma inhibitor of cholesteryl ester transfer protein (CETP). Modulates the interaction of APOE with beta-migrating VLDL and inhibits binding of beta-VLDL to the LDL receptor-related protein. Binds free fatty acids and reduces their intracellular esterification.</text>
</comment>
<evidence type="ECO:0000256" key="9">
    <source>
        <dbReference type="SAM" id="SignalP"/>
    </source>
</evidence>
<evidence type="ECO:0000313" key="10">
    <source>
        <dbReference type="EMBL" id="KAH0507549.1"/>
    </source>
</evidence>
<dbReference type="GO" id="GO:0006641">
    <property type="term" value="P:triglyceride metabolic process"/>
    <property type="evidence" value="ECO:0007669"/>
    <property type="project" value="TreeGrafter"/>
</dbReference>
<evidence type="ECO:0000256" key="2">
    <source>
        <dbReference type="ARBA" id="ARBA00009204"/>
    </source>
</evidence>
<dbReference type="Pfam" id="PF04691">
    <property type="entry name" value="ApoC-I"/>
    <property type="match status" value="1"/>
</dbReference>
<sequence length="169" mass="18662">MRLFISLPVLIVVLAMALEGPAPAQVTPDLSSTFENLPDKLKEFGNTLEDKSRAATEHIKQKEFLTKTQAWISETLGKMKEKIKKPHLPEHLVSHLVQQGRPHDVAGPSSYTNKKTTVEKKSHSCFKSSTLKSVTSMLSSITVTQQQLANSPHNMAQKSVSENSDVPCL</sequence>
<accession>A0A8J6KSC1</accession>
<protein>
    <submittedName>
        <fullName evidence="10">Apolipoprotein C-I</fullName>
    </submittedName>
</protein>
<feature type="region of interest" description="Disordered" evidence="8">
    <location>
        <begin position="150"/>
        <end position="169"/>
    </location>
</feature>
<comment type="similarity">
    <text evidence="2">Belongs to the apolipoprotein C1 family.</text>
</comment>
<dbReference type="GO" id="GO:0042157">
    <property type="term" value="P:lipoprotein metabolic process"/>
    <property type="evidence" value="ECO:0007669"/>
    <property type="project" value="InterPro"/>
</dbReference>
<dbReference type="InterPro" id="IPR006781">
    <property type="entry name" value="ApoC-I"/>
</dbReference>